<feature type="coiled-coil region" evidence="4">
    <location>
        <begin position="40"/>
        <end position="67"/>
    </location>
</feature>
<feature type="compositionally biased region" description="Polar residues" evidence="5">
    <location>
        <begin position="540"/>
        <end position="551"/>
    </location>
</feature>
<evidence type="ECO:0000313" key="6">
    <source>
        <dbReference type="EMBL" id="KAL0576071.1"/>
    </source>
</evidence>
<feature type="compositionally biased region" description="Low complexity" evidence="5">
    <location>
        <begin position="903"/>
        <end position="942"/>
    </location>
</feature>
<keyword evidence="4" id="KW-0175">Coiled coil</keyword>
<proteinExistence type="predicted"/>
<feature type="region of interest" description="Disordered" evidence="5">
    <location>
        <begin position="461"/>
        <end position="632"/>
    </location>
</feature>
<feature type="region of interest" description="Disordered" evidence="5">
    <location>
        <begin position="783"/>
        <end position="836"/>
    </location>
</feature>
<name>A0ABR3FL04_9AGAR</name>
<protein>
    <submittedName>
        <fullName evidence="6">Uncharacterized protein</fullName>
    </submittedName>
</protein>
<dbReference type="Proteomes" id="UP001465976">
    <property type="component" value="Unassembled WGS sequence"/>
</dbReference>
<comment type="catalytic activity">
    <reaction evidence="3">
        <text>L-seryl-[protein] + ATP = O-phospho-L-seryl-[protein] + ADP + H(+)</text>
        <dbReference type="Rhea" id="RHEA:17989"/>
        <dbReference type="Rhea" id="RHEA-COMP:9863"/>
        <dbReference type="Rhea" id="RHEA-COMP:11604"/>
        <dbReference type="ChEBI" id="CHEBI:15378"/>
        <dbReference type="ChEBI" id="CHEBI:29999"/>
        <dbReference type="ChEBI" id="CHEBI:30616"/>
        <dbReference type="ChEBI" id="CHEBI:83421"/>
        <dbReference type="ChEBI" id="CHEBI:456216"/>
        <dbReference type="EC" id="2.7.11.1"/>
    </reaction>
</comment>
<evidence type="ECO:0000313" key="7">
    <source>
        <dbReference type="Proteomes" id="UP001465976"/>
    </source>
</evidence>
<dbReference type="InterPro" id="IPR050839">
    <property type="entry name" value="Rho-assoc_Ser/Thr_Kinase"/>
</dbReference>
<evidence type="ECO:0000256" key="5">
    <source>
        <dbReference type="SAM" id="MobiDB-lite"/>
    </source>
</evidence>
<dbReference type="PANTHER" id="PTHR22988">
    <property type="entry name" value="MYOTONIC DYSTROPHY S/T KINASE-RELATED"/>
    <property type="match status" value="1"/>
</dbReference>
<feature type="compositionally biased region" description="Low complexity" evidence="5">
    <location>
        <begin position="589"/>
        <end position="623"/>
    </location>
</feature>
<gene>
    <name evidence="6" type="ORF">V5O48_005899</name>
</gene>
<feature type="compositionally biased region" description="Polar residues" evidence="5">
    <location>
        <begin position="843"/>
        <end position="854"/>
    </location>
</feature>
<keyword evidence="1" id="KW-0597">Phosphoprotein</keyword>
<evidence type="ECO:0000256" key="3">
    <source>
        <dbReference type="ARBA" id="ARBA00048679"/>
    </source>
</evidence>
<evidence type="ECO:0000256" key="1">
    <source>
        <dbReference type="ARBA" id="ARBA00022553"/>
    </source>
</evidence>
<feature type="region of interest" description="Disordered" evidence="5">
    <location>
        <begin position="843"/>
        <end position="862"/>
    </location>
</feature>
<sequence>MLDDSHPLTLELDSLRSAVARFQDEAHNASVRLQRFSFDTANTQDRIALLERENEVLRHELSTLRANPHPDSVPESHPAVQRSQELTLTLRKLSDKISLTEEALQTRTTELVHATSEATKSKAATEAAYALAAQIRGREEEGKVRERDLERQVMEAKEETRMSDLVVKEYADLVRSLEGRGSTASAGSGSLVDGLSEGKSGLQRLFNDFSSETEKLQSEVTRLRGQLAESESRLEGERKGAEADRILLAQIQHQLEKLKLDDRTAAKMVSRYMKFSQTATDTLQVSLNTLKTRHSTTIDTLTSQITDLSRQLQTSEATSDKLRTTLDELGKDIMRESFGRRREIALRLRLVTREQVLNDGLERLARRVSEASERHQSEDLTKVLEESQALLTNVNGTEDVTGEMGSLARILAAESAVRGLIEELKAEKERRLYLETGRTDLIQQNEYANGHVNGLNVREKTLPTTPLTPEYQGPVADSPAESPASAPPPAVILPSEIEERPPSPSPENLPDSSTSSEVTAHALGSEGESDCQLSPPALETSLSTITQSNGDVTDRERVSPSSSPPPSGVVIDDSSPVEDLPDHPKIAASSPTVLPSTNLLTSSPLSSEPLPSLNLSVPSPSTSDTNLEPDTPPHPLLAELALVGKRYDDLSRALRDCHLALQELKKHDSGSNVFNTAIDRLDDFTEDARVELEIRAADEALLAQGYETMLSIPGATRTPTHTRTYSQESIAAIPTLSELETQVQAFTSGLDPAVQKARQNLEQKLADVQHDIAKLKLAIHEQQRPVEGVTPPPELSPPSVSPSTSSSGWTSWLSSSSSRPASPSPAPTFGNVMTTPRLRHASSITRLKQQQLSPSREDDPFSNLGLKIAMPTYKASSFSPNSSASPIQRNRTVSMLGLGGGTRRTSGASPRVFSASPSSGSPGTLSSSISRSTSSSAVTGAGSDEEIE</sequence>
<feature type="region of interest" description="Disordered" evidence="5">
    <location>
        <begin position="876"/>
        <end position="948"/>
    </location>
</feature>
<evidence type="ECO:0000256" key="4">
    <source>
        <dbReference type="SAM" id="Coils"/>
    </source>
</evidence>
<dbReference type="EMBL" id="JBAHYK010000249">
    <property type="protein sequence ID" value="KAL0576071.1"/>
    <property type="molecule type" value="Genomic_DNA"/>
</dbReference>
<feature type="compositionally biased region" description="Low complexity" evidence="5">
    <location>
        <begin position="462"/>
        <end position="484"/>
    </location>
</feature>
<organism evidence="6 7">
    <name type="scientific">Marasmius crinis-equi</name>
    <dbReference type="NCBI Taxonomy" id="585013"/>
    <lineage>
        <taxon>Eukaryota</taxon>
        <taxon>Fungi</taxon>
        <taxon>Dikarya</taxon>
        <taxon>Basidiomycota</taxon>
        <taxon>Agaricomycotina</taxon>
        <taxon>Agaricomycetes</taxon>
        <taxon>Agaricomycetidae</taxon>
        <taxon>Agaricales</taxon>
        <taxon>Marasmiineae</taxon>
        <taxon>Marasmiaceae</taxon>
        <taxon>Marasmius</taxon>
    </lineage>
</organism>
<comment type="catalytic activity">
    <reaction evidence="2">
        <text>L-threonyl-[protein] + ATP = O-phospho-L-threonyl-[protein] + ADP + H(+)</text>
        <dbReference type="Rhea" id="RHEA:46608"/>
        <dbReference type="Rhea" id="RHEA-COMP:11060"/>
        <dbReference type="Rhea" id="RHEA-COMP:11605"/>
        <dbReference type="ChEBI" id="CHEBI:15378"/>
        <dbReference type="ChEBI" id="CHEBI:30013"/>
        <dbReference type="ChEBI" id="CHEBI:30616"/>
        <dbReference type="ChEBI" id="CHEBI:61977"/>
        <dbReference type="ChEBI" id="CHEBI:456216"/>
        <dbReference type="EC" id="2.7.11.1"/>
    </reaction>
</comment>
<feature type="compositionally biased region" description="Pro residues" evidence="5">
    <location>
        <begin position="790"/>
        <end position="800"/>
    </location>
</feature>
<keyword evidence="7" id="KW-1185">Reference proteome</keyword>
<evidence type="ECO:0000256" key="2">
    <source>
        <dbReference type="ARBA" id="ARBA00047899"/>
    </source>
</evidence>
<comment type="caution">
    <text evidence="6">The sequence shown here is derived from an EMBL/GenBank/DDBJ whole genome shotgun (WGS) entry which is preliminary data.</text>
</comment>
<reference evidence="6 7" key="1">
    <citation type="submission" date="2024-02" db="EMBL/GenBank/DDBJ databases">
        <title>A draft genome for the cacao thread blight pathogen Marasmius crinis-equi.</title>
        <authorList>
            <person name="Cohen S.P."/>
            <person name="Baruah I.K."/>
            <person name="Amoako-Attah I."/>
            <person name="Bukari Y."/>
            <person name="Meinhardt L.W."/>
            <person name="Bailey B.A."/>
        </authorList>
    </citation>
    <scope>NUCLEOTIDE SEQUENCE [LARGE SCALE GENOMIC DNA]</scope>
    <source>
        <strain evidence="6 7">GH-76</strain>
    </source>
</reference>
<dbReference type="PANTHER" id="PTHR22988:SF71">
    <property type="entry name" value="CITRON RHO-INTERACTING KINASE"/>
    <property type="match status" value="1"/>
</dbReference>
<feature type="compositionally biased region" description="Low complexity" evidence="5">
    <location>
        <begin position="876"/>
        <end position="886"/>
    </location>
</feature>
<accession>A0ABR3FL04</accession>
<feature type="compositionally biased region" description="Low complexity" evidence="5">
    <location>
        <begin position="801"/>
        <end position="821"/>
    </location>
</feature>